<dbReference type="Proteomes" id="UP001642484">
    <property type="component" value="Unassembled WGS sequence"/>
</dbReference>
<reference evidence="2 3" key="1">
    <citation type="submission" date="2024-02" db="EMBL/GenBank/DDBJ databases">
        <authorList>
            <person name="Chen Y."/>
            <person name="Shah S."/>
            <person name="Dougan E. K."/>
            <person name="Thang M."/>
            <person name="Chan C."/>
        </authorList>
    </citation>
    <scope>NUCLEOTIDE SEQUENCE [LARGE SCALE GENOMIC DNA]</scope>
</reference>
<proteinExistence type="predicted"/>
<feature type="region of interest" description="Disordered" evidence="1">
    <location>
        <begin position="75"/>
        <end position="204"/>
    </location>
</feature>
<feature type="compositionally biased region" description="Pro residues" evidence="1">
    <location>
        <begin position="746"/>
        <end position="758"/>
    </location>
</feature>
<evidence type="ECO:0000313" key="3">
    <source>
        <dbReference type="Proteomes" id="UP001642484"/>
    </source>
</evidence>
<feature type="compositionally biased region" description="Low complexity" evidence="1">
    <location>
        <begin position="518"/>
        <end position="569"/>
    </location>
</feature>
<feature type="region of interest" description="Disordered" evidence="1">
    <location>
        <begin position="494"/>
        <end position="569"/>
    </location>
</feature>
<protein>
    <submittedName>
        <fullName evidence="2">Uncharacterized protein</fullName>
    </submittedName>
</protein>
<keyword evidence="3" id="KW-1185">Reference proteome</keyword>
<name>A0ABP0SUF7_9DINO</name>
<evidence type="ECO:0000313" key="2">
    <source>
        <dbReference type="EMBL" id="CAK9116066.1"/>
    </source>
</evidence>
<dbReference type="EMBL" id="CAXAMN010028306">
    <property type="protein sequence ID" value="CAK9116066.1"/>
    <property type="molecule type" value="Genomic_DNA"/>
</dbReference>
<gene>
    <name evidence="2" type="ORF">CCMP2556_LOCUS53758</name>
</gene>
<feature type="compositionally biased region" description="Polar residues" evidence="1">
    <location>
        <begin position="496"/>
        <end position="505"/>
    </location>
</feature>
<feature type="region of interest" description="Disordered" evidence="1">
    <location>
        <begin position="435"/>
        <end position="482"/>
    </location>
</feature>
<feature type="region of interest" description="Disordered" evidence="1">
    <location>
        <begin position="648"/>
        <end position="762"/>
    </location>
</feature>
<comment type="caution">
    <text evidence="2">The sequence shown here is derived from an EMBL/GenBank/DDBJ whole genome shotgun (WGS) entry which is preliminary data.</text>
</comment>
<sequence length="801" mass="86899">MAVKALALEVPYSRTVISPKGVQPLSLFHRSVTAPLSQTPTNAGQGQKVYRRQATVPASPASVISGSAVAPLAASPAAQAPAERRPRWASMSEGPDTSEITTPSSAEVWPAQFTPPERRPRWASMSEGPDESPAFQVQTEPGRRPRWASISEEDELGLGRPKMAELNLQPTPESPAEETKPVRGMSGSQSESEDEDVEGPSGKQFVRRYSWSEYPTTPLFLEMAANKPKASGTEPRIGIDIGGVLTREGDPRYRGSYDEWDESWEADGALDSVRKIVQVFGPSNTFLVSKVRPGGKMHRRMELWLHETLNFCEETGLLKENIIFVRTVDGPQGKGVVCEKLGISHFVDDKIEVLKSIFEDEAGNSRHLVERYQGLLFHFSKGGYSQVPPSIDTSQLAPIMRRHYRPAANWTQVIEQLREKLPGQLHSRRELLTPPVIRPPEPVMMRAETRPPGPWEKVSQSTSNNPERALQWSTDGRPKLVLKPRNPALAAPIATAPSSTQQPQPKHTMKSPEIPLRPQSQLQPQVQLQSPPQAQPQPQTQVQHPARPQVPQVQQVQQASAPQADAPKPAWSQIVQGLAAAPVQQVLVSQSRQRANTAPSPTNLAPAVPMQCKQQVPVQSVGSQQRACSPPVTQTLVVGAVQQAVQNGVVSPSGRPKLQLKPRDPRLGPPGQAASANAPVEQSQPAEPPPAQPAMQPDPAGGRPRLVLKKRTEPPPAVASVNPAAVRVSSPPARPAPAQTASPGMRPAPAPAVPPPMPSQDASLSAWETSRIFCWMLCTRCQILSRPPMGDALSNEAAQTC</sequence>
<feature type="compositionally biased region" description="Low complexity" evidence="1">
    <location>
        <begin position="718"/>
        <end position="743"/>
    </location>
</feature>
<evidence type="ECO:0000256" key="1">
    <source>
        <dbReference type="SAM" id="MobiDB-lite"/>
    </source>
</evidence>
<accession>A0ABP0SUF7</accession>
<organism evidence="2 3">
    <name type="scientific">Durusdinium trenchii</name>
    <dbReference type="NCBI Taxonomy" id="1381693"/>
    <lineage>
        <taxon>Eukaryota</taxon>
        <taxon>Sar</taxon>
        <taxon>Alveolata</taxon>
        <taxon>Dinophyceae</taxon>
        <taxon>Suessiales</taxon>
        <taxon>Symbiodiniaceae</taxon>
        <taxon>Durusdinium</taxon>
    </lineage>
</organism>
<feature type="compositionally biased region" description="Polar residues" evidence="1">
    <location>
        <begin position="458"/>
        <end position="474"/>
    </location>
</feature>